<dbReference type="SMART" id="SM00320">
    <property type="entry name" value="WD40"/>
    <property type="match status" value="4"/>
</dbReference>
<comment type="caution">
    <text evidence="8">The sequence shown here is derived from an EMBL/GenBank/DDBJ whole genome shotgun (WGS) entry which is preliminary data.</text>
</comment>
<dbReference type="EMBL" id="BDGG01000002">
    <property type="protein sequence ID" value="GAU93685.1"/>
    <property type="molecule type" value="Genomic_DNA"/>
</dbReference>
<dbReference type="PANTHER" id="PTHR18359:SF0">
    <property type="entry name" value="U3 SMALL NUCLEOLAR RNA-ASSOCIATED PROTEIN 18 HOMOLOG"/>
    <property type="match status" value="1"/>
</dbReference>
<dbReference type="GO" id="GO:0034388">
    <property type="term" value="C:Pwp2p-containing subcomplex of 90S preribosome"/>
    <property type="evidence" value="ECO:0007669"/>
    <property type="project" value="TreeGrafter"/>
</dbReference>
<evidence type="ECO:0000256" key="1">
    <source>
        <dbReference type="ARBA" id="ARBA00004604"/>
    </source>
</evidence>
<dbReference type="OrthoDB" id="1935146at2759"/>
<reference evidence="8 9" key="1">
    <citation type="journal article" date="2016" name="Nat. Commun.">
        <title>Extremotolerant tardigrade genome and improved radiotolerance of human cultured cells by tardigrade-unique protein.</title>
        <authorList>
            <person name="Hashimoto T."/>
            <person name="Horikawa D.D."/>
            <person name="Saito Y."/>
            <person name="Kuwahara H."/>
            <person name="Kozuka-Hata H."/>
            <person name="Shin-I T."/>
            <person name="Minakuchi Y."/>
            <person name="Ohishi K."/>
            <person name="Motoyama A."/>
            <person name="Aizu T."/>
            <person name="Enomoto A."/>
            <person name="Kondo K."/>
            <person name="Tanaka S."/>
            <person name="Hara Y."/>
            <person name="Koshikawa S."/>
            <person name="Sagara H."/>
            <person name="Miura T."/>
            <person name="Yokobori S."/>
            <person name="Miyagawa K."/>
            <person name="Suzuki Y."/>
            <person name="Kubo T."/>
            <person name="Oyama M."/>
            <person name="Kohara Y."/>
            <person name="Fujiyama A."/>
            <person name="Arakawa K."/>
            <person name="Katayama T."/>
            <person name="Toyoda A."/>
            <person name="Kunieda T."/>
        </authorList>
    </citation>
    <scope>NUCLEOTIDE SEQUENCE [LARGE SCALE GENOMIC DNA]</scope>
    <source>
        <strain evidence="8 9">YOKOZUNA-1</strain>
    </source>
</reference>
<proteinExistence type="inferred from homology"/>
<dbReference type="PANTHER" id="PTHR18359">
    <property type="entry name" value="WD-REPEAT PROTEIN-RELATED"/>
    <property type="match status" value="1"/>
</dbReference>
<dbReference type="AlphaFoldDB" id="A0A1D1UZ58"/>
<keyword evidence="5" id="KW-0539">Nucleus</keyword>
<keyword evidence="3 7" id="KW-0853">WD repeat</keyword>
<keyword evidence="2" id="KW-0698">rRNA processing</keyword>
<dbReference type="GO" id="GO:0032040">
    <property type="term" value="C:small-subunit processome"/>
    <property type="evidence" value="ECO:0007669"/>
    <property type="project" value="TreeGrafter"/>
</dbReference>
<comment type="subcellular location">
    <subcellularLocation>
        <location evidence="1">Nucleus</location>
        <location evidence="1">Nucleolus</location>
    </subcellularLocation>
</comment>
<keyword evidence="4" id="KW-0677">Repeat</keyword>
<dbReference type="InterPro" id="IPR045161">
    <property type="entry name" value="Utp18"/>
</dbReference>
<dbReference type="Gene3D" id="2.130.10.10">
    <property type="entry name" value="YVTN repeat-like/Quinoprotein amine dehydrogenase"/>
    <property type="match status" value="1"/>
</dbReference>
<dbReference type="STRING" id="947166.A0A1D1UZ58"/>
<organism evidence="8 9">
    <name type="scientific">Ramazzottius varieornatus</name>
    <name type="common">Water bear</name>
    <name type="synonym">Tardigrade</name>
    <dbReference type="NCBI Taxonomy" id="947166"/>
    <lineage>
        <taxon>Eukaryota</taxon>
        <taxon>Metazoa</taxon>
        <taxon>Ecdysozoa</taxon>
        <taxon>Tardigrada</taxon>
        <taxon>Eutardigrada</taxon>
        <taxon>Parachela</taxon>
        <taxon>Hypsibioidea</taxon>
        <taxon>Ramazzottiidae</taxon>
        <taxon>Ramazzottius</taxon>
    </lineage>
</organism>
<sequence>MTEDDLLSAVLNEYLSTPAHDDKSAKEKRLEEIVLGRSADFVEALSSAPKRPADFAPADDAEEESANAWIDEDDADNLVSVRENQRYKRFRLTTEKHVSADELARRLRNEYEKNLPTPAWALQKPQSVSDASDPLTNSTGSYVDSASRYLPLKNFQCKRLTNLNYESPAKNTVHALEFHPTAQMALVASFDHSATLFEVDGKTNPKLKSVYFEGFPISCAHFLNQGSEFLACSKAHSTMYLFDLLSEKTTKILRNKAIPEQNFRRFSVSPDYSSLAFPARDGLMHILSGRTREWLYSLKTNGAVNVASFSGDSKYLYSVGDGGRVHVWDLRSRACSTSFVDEGCVVGTAAAVSPNDAYLAIGSNSGVVNVYDKKELSHGKTVPMKSVMNLTTQIDFLKFNPTSELLALGSNHTHGAMKLLHMTEMQIVASFPGLNDKVRKADVVDFSLNSGYMAVGNNKGEALLYRLGHYSGF</sequence>
<comment type="similarity">
    <text evidence="6">Belongs to the WD repeat UTP18 family.</text>
</comment>
<evidence type="ECO:0000256" key="4">
    <source>
        <dbReference type="ARBA" id="ARBA00022737"/>
    </source>
</evidence>
<dbReference type="Proteomes" id="UP000186922">
    <property type="component" value="Unassembled WGS sequence"/>
</dbReference>
<dbReference type="SUPFAM" id="SSF50978">
    <property type="entry name" value="WD40 repeat-like"/>
    <property type="match status" value="1"/>
</dbReference>
<evidence type="ECO:0000256" key="3">
    <source>
        <dbReference type="ARBA" id="ARBA00022574"/>
    </source>
</evidence>
<evidence type="ECO:0000256" key="7">
    <source>
        <dbReference type="PROSITE-ProRule" id="PRU00221"/>
    </source>
</evidence>
<accession>A0A1D1UZ58</accession>
<dbReference type="Pfam" id="PF00400">
    <property type="entry name" value="WD40"/>
    <property type="match status" value="1"/>
</dbReference>
<evidence type="ECO:0000256" key="2">
    <source>
        <dbReference type="ARBA" id="ARBA00022552"/>
    </source>
</evidence>
<protein>
    <submittedName>
        <fullName evidence="8">Uncharacterized protein</fullName>
    </submittedName>
</protein>
<dbReference type="GO" id="GO:0006364">
    <property type="term" value="P:rRNA processing"/>
    <property type="evidence" value="ECO:0007669"/>
    <property type="project" value="UniProtKB-KW"/>
</dbReference>
<evidence type="ECO:0000256" key="5">
    <source>
        <dbReference type="ARBA" id="ARBA00023242"/>
    </source>
</evidence>
<evidence type="ECO:0000313" key="9">
    <source>
        <dbReference type="Proteomes" id="UP000186922"/>
    </source>
</evidence>
<evidence type="ECO:0000313" key="8">
    <source>
        <dbReference type="EMBL" id="GAU93685.1"/>
    </source>
</evidence>
<dbReference type="InterPro" id="IPR015943">
    <property type="entry name" value="WD40/YVTN_repeat-like_dom_sf"/>
</dbReference>
<dbReference type="InterPro" id="IPR001680">
    <property type="entry name" value="WD40_rpt"/>
</dbReference>
<gene>
    <name evidence="8" type="primary">RvY_05583-1</name>
    <name evidence="8" type="synonym">RvY_05583.1</name>
    <name evidence="8" type="ORF">RvY_05583</name>
</gene>
<dbReference type="InterPro" id="IPR036322">
    <property type="entry name" value="WD40_repeat_dom_sf"/>
</dbReference>
<keyword evidence="9" id="KW-1185">Reference proteome</keyword>
<name>A0A1D1UZ58_RAMVA</name>
<evidence type="ECO:0000256" key="6">
    <source>
        <dbReference type="ARBA" id="ARBA00025767"/>
    </source>
</evidence>
<feature type="repeat" description="WD" evidence="7">
    <location>
        <begin position="304"/>
        <end position="338"/>
    </location>
</feature>
<dbReference type="PROSITE" id="PS50082">
    <property type="entry name" value="WD_REPEATS_2"/>
    <property type="match status" value="1"/>
</dbReference>